<dbReference type="InterPro" id="IPR001680">
    <property type="entry name" value="WD40_rpt"/>
</dbReference>
<proteinExistence type="predicted"/>
<dbReference type="PROSITE" id="PS50082">
    <property type="entry name" value="WD_REPEATS_2"/>
    <property type="match status" value="1"/>
</dbReference>
<dbReference type="InterPro" id="IPR015943">
    <property type="entry name" value="WD40/YVTN_repeat-like_dom_sf"/>
</dbReference>
<sequence>LSRAQFIGLAWRSLGRGSRHHYGFLFDSVAACQEDVCITWRSLCSFLLLQLSDRVKQSRKRSVPCWETSRELTCPHREPVQKVLYQQTSGQYLTVSKGGAVVVWDGEDMSPQHTQQLRSRVPAKDLWVTDVVLLPNANQVAVSFTSKEVHFYRSLAQADFSCQYKLQQGLKFTPWCLDYWADPSHPDSAVLTIGDVGGQVSALYFTSATIALFERLRPRRDPGSACVVFWEDLVQGRHRSCYTITHQGHTPAWVREVRHLGSLEAFASCSSRAQSSLVIGWREKDSRSVRLTTVATPRGVWDIDHHRGLNLIATAGLDHQVLLWNPWLTSEPKCVLRGHTSPVTAVCFVQSRQELFSYSKDRVLCLWDLSSQLCIHRLSNIFPKTREEPHVVLFLQEERRRLLLSFNSLLLLLEPEQE</sequence>
<dbReference type="InParanoid" id="H3C045"/>
<dbReference type="GeneTree" id="ENSGT00940000160751"/>
<feature type="repeat" description="WD" evidence="2">
    <location>
        <begin position="336"/>
        <end position="377"/>
    </location>
</feature>
<dbReference type="SMART" id="SM00320">
    <property type="entry name" value="WD40"/>
    <property type="match status" value="4"/>
</dbReference>
<dbReference type="AlphaFoldDB" id="H3C045"/>
<organism evidence="3 4">
    <name type="scientific">Tetraodon nigroviridis</name>
    <name type="common">Spotted green pufferfish</name>
    <name type="synonym">Chelonodon nigroviridis</name>
    <dbReference type="NCBI Taxonomy" id="99883"/>
    <lineage>
        <taxon>Eukaryota</taxon>
        <taxon>Metazoa</taxon>
        <taxon>Chordata</taxon>
        <taxon>Craniata</taxon>
        <taxon>Vertebrata</taxon>
        <taxon>Euteleostomi</taxon>
        <taxon>Actinopterygii</taxon>
        <taxon>Neopterygii</taxon>
        <taxon>Teleostei</taxon>
        <taxon>Neoteleostei</taxon>
        <taxon>Acanthomorphata</taxon>
        <taxon>Eupercaria</taxon>
        <taxon>Tetraodontiformes</taxon>
        <taxon>Tetradontoidea</taxon>
        <taxon>Tetraodontidae</taxon>
        <taxon>Tetraodon</taxon>
    </lineage>
</organism>
<dbReference type="HOGENOM" id="CLU_604917_0_0_1"/>
<evidence type="ECO:0000256" key="1">
    <source>
        <dbReference type="ARBA" id="ARBA00022737"/>
    </source>
</evidence>
<dbReference type="PANTHER" id="PTHR44324:SF1">
    <property type="entry name" value="WD REPEAT-CONTAINING PROTEIN 49"/>
    <property type="match status" value="1"/>
</dbReference>
<dbReference type="Proteomes" id="UP000007303">
    <property type="component" value="Unassembled WGS sequence"/>
</dbReference>
<reference evidence="4" key="1">
    <citation type="journal article" date="2004" name="Nature">
        <title>Genome duplication in the teleost fish Tetraodon nigroviridis reveals the early vertebrate proto-karyotype.</title>
        <authorList>
            <person name="Jaillon O."/>
            <person name="Aury J.-M."/>
            <person name="Brunet F."/>
            <person name="Petit J.-L."/>
            <person name="Stange-Thomann N."/>
            <person name="Mauceli E."/>
            <person name="Bouneau L."/>
            <person name="Fischer C."/>
            <person name="Ozouf-Costaz C."/>
            <person name="Bernot A."/>
            <person name="Nicaud S."/>
            <person name="Jaffe D."/>
            <person name="Fisher S."/>
            <person name="Lutfalla G."/>
            <person name="Dossat C."/>
            <person name="Segurens B."/>
            <person name="Dasilva C."/>
            <person name="Salanoubat M."/>
            <person name="Levy M."/>
            <person name="Boudet N."/>
            <person name="Castellano S."/>
            <person name="Anthouard V."/>
            <person name="Jubin C."/>
            <person name="Castelli V."/>
            <person name="Katinka M."/>
            <person name="Vacherie B."/>
            <person name="Biemont C."/>
            <person name="Skalli Z."/>
            <person name="Cattolico L."/>
            <person name="Poulain J."/>
            <person name="De Berardinis V."/>
            <person name="Cruaud C."/>
            <person name="Duprat S."/>
            <person name="Brottier P."/>
            <person name="Coutanceau J.-P."/>
            <person name="Gouzy J."/>
            <person name="Parra G."/>
            <person name="Lardier G."/>
            <person name="Chapple C."/>
            <person name="McKernan K.J."/>
            <person name="McEwan P."/>
            <person name="Bosak S."/>
            <person name="Kellis M."/>
            <person name="Volff J.-N."/>
            <person name="Guigo R."/>
            <person name="Zody M.C."/>
            <person name="Mesirov J."/>
            <person name="Lindblad-Toh K."/>
            <person name="Birren B."/>
            <person name="Nusbaum C."/>
            <person name="Kahn D."/>
            <person name="Robinson-Rechavi M."/>
            <person name="Laudet V."/>
            <person name="Schachter V."/>
            <person name="Quetier F."/>
            <person name="Saurin W."/>
            <person name="Scarpelli C."/>
            <person name="Wincker P."/>
            <person name="Lander E.S."/>
            <person name="Weissenbach J."/>
            <person name="Roest Crollius H."/>
        </authorList>
    </citation>
    <scope>NUCLEOTIDE SEQUENCE [LARGE SCALE GENOMIC DNA]</scope>
</reference>
<dbReference type="OMA" id="KEFPCQY"/>
<evidence type="ECO:0000256" key="2">
    <source>
        <dbReference type="PROSITE-ProRule" id="PRU00221"/>
    </source>
</evidence>
<name>H3C045_TETNG</name>
<keyword evidence="2" id="KW-0853">WD repeat</keyword>
<keyword evidence="4" id="KW-1185">Reference proteome</keyword>
<evidence type="ECO:0000313" key="3">
    <source>
        <dbReference type="Ensembl" id="ENSTNIP00000001611.1"/>
    </source>
</evidence>
<dbReference type="PANTHER" id="PTHR44324">
    <property type="entry name" value="WD40 REPEAT DOMAIN 95"/>
    <property type="match status" value="1"/>
</dbReference>
<keyword evidence="1" id="KW-0677">Repeat</keyword>
<dbReference type="InterPro" id="IPR036322">
    <property type="entry name" value="WD40_repeat_dom_sf"/>
</dbReference>
<protein>
    <submittedName>
        <fullName evidence="3">Uncharacterized protein</fullName>
    </submittedName>
</protein>
<dbReference type="Gene3D" id="2.130.10.10">
    <property type="entry name" value="YVTN repeat-like/Quinoprotein amine dehydrogenase"/>
    <property type="match status" value="2"/>
</dbReference>
<dbReference type="Pfam" id="PF00400">
    <property type="entry name" value="WD40"/>
    <property type="match status" value="2"/>
</dbReference>
<dbReference type="Ensembl" id="ENSTNIT00000002844.1">
    <property type="protein sequence ID" value="ENSTNIP00000001611.1"/>
    <property type="gene ID" value="ENSTNIG00000000272.1"/>
</dbReference>
<dbReference type="SUPFAM" id="SSF50978">
    <property type="entry name" value="WD40 repeat-like"/>
    <property type="match status" value="1"/>
</dbReference>
<reference evidence="3" key="3">
    <citation type="submission" date="2025-09" db="UniProtKB">
        <authorList>
            <consortium name="Ensembl"/>
        </authorList>
    </citation>
    <scope>IDENTIFICATION</scope>
</reference>
<reference evidence="3" key="2">
    <citation type="submission" date="2025-08" db="UniProtKB">
        <authorList>
            <consortium name="Ensembl"/>
        </authorList>
    </citation>
    <scope>IDENTIFICATION</scope>
</reference>
<evidence type="ECO:0000313" key="4">
    <source>
        <dbReference type="Proteomes" id="UP000007303"/>
    </source>
</evidence>
<dbReference type="InterPro" id="IPR051242">
    <property type="entry name" value="WD-EF-hand_domain"/>
</dbReference>
<accession>H3C045</accession>
<dbReference type="PROSITE" id="PS50294">
    <property type="entry name" value="WD_REPEATS_REGION"/>
    <property type="match status" value="1"/>
</dbReference>